<name>A0A916UJC8_9HYPH</name>
<keyword evidence="2" id="KW-1185">Reference proteome</keyword>
<dbReference type="EMBL" id="BMGG01000006">
    <property type="protein sequence ID" value="GGC73041.1"/>
    <property type="molecule type" value="Genomic_DNA"/>
</dbReference>
<dbReference type="RefSeq" id="WP_188610405.1">
    <property type="nucleotide sequence ID" value="NZ_BMGG01000006.1"/>
</dbReference>
<dbReference type="AlphaFoldDB" id="A0A916UJC8"/>
<comment type="caution">
    <text evidence="1">The sequence shown here is derived from an EMBL/GenBank/DDBJ whole genome shotgun (WGS) entry which is preliminary data.</text>
</comment>
<proteinExistence type="predicted"/>
<evidence type="ECO:0000313" key="2">
    <source>
        <dbReference type="Proteomes" id="UP000637002"/>
    </source>
</evidence>
<evidence type="ECO:0000313" key="1">
    <source>
        <dbReference type="EMBL" id="GGC73041.1"/>
    </source>
</evidence>
<protein>
    <submittedName>
        <fullName evidence="1">Uncharacterized protein</fullName>
    </submittedName>
</protein>
<organism evidence="1 2">
    <name type="scientific">Chelatococcus reniformis</name>
    <dbReference type="NCBI Taxonomy" id="1494448"/>
    <lineage>
        <taxon>Bacteria</taxon>
        <taxon>Pseudomonadati</taxon>
        <taxon>Pseudomonadota</taxon>
        <taxon>Alphaproteobacteria</taxon>
        <taxon>Hyphomicrobiales</taxon>
        <taxon>Chelatococcaceae</taxon>
        <taxon>Chelatococcus</taxon>
    </lineage>
</organism>
<reference evidence="1" key="1">
    <citation type="journal article" date="2014" name="Int. J. Syst. Evol. Microbiol.">
        <title>Complete genome sequence of Corynebacterium casei LMG S-19264T (=DSM 44701T), isolated from a smear-ripened cheese.</title>
        <authorList>
            <consortium name="US DOE Joint Genome Institute (JGI-PGF)"/>
            <person name="Walter F."/>
            <person name="Albersmeier A."/>
            <person name="Kalinowski J."/>
            <person name="Ruckert C."/>
        </authorList>
    </citation>
    <scope>NUCLEOTIDE SEQUENCE</scope>
    <source>
        <strain evidence="1">CGMCC 1.12919</strain>
    </source>
</reference>
<accession>A0A916UJC8</accession>
<dbReference type="Proteomes" id="UP000637002">
    <property type="component" value="Unassembled WGS sequence"/>
</dbReference>
<reference evidence="1" key="2">
    <citation type="submission" date="2020-09" db="EMBL/GenBank/DDBJ databases">
        <authorList>
            <person name="Sun Q."/>
            <person name="Zhou Y."/>
        </authorList>
    </citation>
    <scope>NUCLEOTIDE SEQUENCE</scope>
    <source>
        <strain evidence="1">CGMCC 1.12919</strain>
    </source>
</reference>
<sequence>MRRIAFTVALLALVGLPVLLSPRLSRAGGIGPSQATFVIPPSDGYGIGECLQGGGDCGRAVADGWCQANGFARATAFGPAAASAVATGSVAADSSTGTALAIQCAR</sequence>
<gene>
    <name evidence="1" type="ORF">GCM10010994_34280</name>
</gene>